<evidence type="ECO:0000256" key="4">
    <source>
        <dbReference type="ARBA" id="ARBA00022989"/>
    </source>
</evidence>
<keyword evidence="8" id="KW-1185">Reference proteome</keyword>
<organism evidence="7 8">
    <name type="scientific">Thetidibacter halocola</name>
    <dbReference type="NCBI Taxonomy" id="2827239"/>
    <lineage>
        <taxon>Bacteria</taxon>
        <taxon>Pseudomonadati</taxon>
        <taxon>Pseudomonadota</taxon>
        <taxon>Alphaproteobacteria</taxon>
        <taxon>Rhodobacterales</taxon>
        <taxon>Roseobacteraceae</taxon>
        <taxon>Thetidibacter</taxon>
    </lineage>
</organism>
<dbReference type="PANTHER" id="PTHR23427:SF2">
    <property type="entry name" value="SURFEIT LOCUS PROTEIN 1"/>
    <property type="match status" value="1"/>
</dbReference>
<dbReference type="InterPro" id="IPR002994">
    <property type="entry name" value="Surf1/Shy1"/>
</dbReference>
<dbReference type="GO" id="GO:0005886">
    <property type="term" value="C:plasma membrane"/>
    <property type="evidence" value="ECO:0007669"/>
    <property type="project" value="UniProtKB-SubCell"/>
</dbReference>
<feature type="transmembrane region" description="Helical" evidence="6">
    <location>
        <begin position="6"/>
        <end position="24"/>
    </location>
</feature>
<keyword evidence="4 6" id="KW-1133">Transmembrane helix</keyword>
<feature type="transmembrane region" description="Helical" evidence="6">
    <location>
        <begin position="198"/>
        <end position="217"/>
    </location>
</feature>
<evidence type="ECO:0000313" key="7">
    <source>
        <dbReference type="EMBL" id="MBS0126667.1"/>
    </source>
</evidence>
<dbReference type="RefSeq" id="WP_212538627.1">
    <property type="nucleotide sequence ID" value="NZ_JAGTUU010000011.1"/>
</dbReference>
<comment type="subcellular location">
    <subcellularLocation>
        <location evidence="6">Cell membrane</location>
        <topology evidence="6">Multi-pass membrane protein</topology>
    </subcellularLocation>
    <subcellularLocation>
        <location evidence="1">Membrane</location>
    </subcellularLocation>
</comment>
<gene>
    <name evidence="7" type="ORF">KB874_21535</name>
</gene>
<proteinExistence type="inferred from homology"/>
<keyword evidence="3 6" id="KW-0812">Transmembrane</keyword>
<comment type="similarity">
    <text evidence="2 6">Belongs to the SURF1 family.</text>
</comment>
<name>A0A8J7WFE3_9RHOB</name>
<dbReference type="EMBL" id="JAGTUU010000011">
    <property type="protein sequence ID" value="MBS0126667.1"/>
    <property type="molecule type" value="Genomic_DNA"/>
</dbReference>
<reference evidence="7" key="1">
    <citation type="submission" date="2021-04" db="EMBL/GenBank/DDBJ databases">
        <authorList>
            <person name="Yoon J."/>
        </authorList>
    </citation>
    <scope>NUCLEOTIDE SEQUENCE</scope>
    <source>
        <strain evidence="7">KMU-90</strain>
    </source>
</reference>
<keyword evidence="6" id="KW-1003">Cell membrane</keyword>
<dbReference type="CDD" id="cd06662">
    <property type="entry name" value="SURF1"/>
    <property type="match status" value="1"/>
</dbReference>
<protein>
    <recommendedName>
        <fullName evidence="6">SURF1-like protein</fullName>
    </recommendedName>
</protein>
<dbReference type="InterPro" id="IPR045214">
    <property type="entry name" value="Surf1/Surf4"/>
</dbReference>
<evidence type="ECO:0000313" key="8">
    <source>
        <dbReference type="Proteomes" id="UP000681356"/>
    </source>
</evidence>
<evidence type="ECO:0000256" key="6">
    <source>
        <dbReference type="RuleBase" id="RU363076"/>
    </source>
</evidence>
<evidence type="ECO:0000256" key="1">
    <source>
        <dbReference type="ARBA" id="ARBA00004370"/>
    </source>
</evidence>
<comment type="caution">
    <text evidence="7">The sequence shown here is derived from an EMBL/GenBank/DDBJ whole genome shotgun (WGS) entry which is preliminary data.</text>
</comment>
<dbReference type="PROSITE" id="PS50895">
    <property type="entry name" value="SURF1"/>
    <property type="match status" value="1"/>
</dbReference>
<evidence type="ECO:0000256" key="2">
    <source>
        <dbReference type="ARBA" id="ARBA00007165"/>
    </source>
</evidence>
<dbReference type="Pfam" id="PF02104">
    <property type="entry name" value="SURF1"/>
    <property type="match status" value="1"/>
</dbReference>
<dbReference type="Proteomes" id="UP000681356">
    <property type="component" value="Unassembled WGS sequence"/>
</dbReference>
<keyword evidence="5 6" id="KW-0472">Membrane</keyword>
<accession>A0A8J7WFE3</accession>
<dbReference type="AlphaFoldDB" id="A0A8J7WFE3"/>
<evidence type="ECO:0000256" key="3">
    <source>
        <dbReference type="ARBA" id="ARBA00022692"/>
    </source>
</evidence>
<evidence type="ECO:0000256" key="5">
    <source>
        <dbReference type="ARBA" id="ARBA00023136"/>
    </source>
</evidence>
<dbReference type="PANTHER" id="PTHR23427">
    <property type="entry name" value="SURFEIT LOCUS PROTEIN"/>
    <property type="match status" value="1"/>
</dbReference>
<sequence length="224" mass="24892">MTRAIAPILLGLAGIAILLWLGLWQMQRLEWKRGILTEIETTIAGAPQPLPSLVAPDEQRYAPVDLSGRIGAEALFVLVSVKQRGAGWRVISGFETEDGRRVLLDRGYVPVVDKTAPLRDDLLEVEGNLHWPDDRNSSTPENDQDGNIWYARDIAAMAEVLGTEPLLVVARRITPPDPGLTPLPVDTSGIPNDHLQYAVTWFSLAAVWFLMTALWTWRRLKEGP</sequence>